<name>A0A1S8ITD9_ENTFC</name>
<evidence type="ECO:0000256" key="1">
    <source>
        <dbReference type="ARBA" id="ARBA00023015"/>
    </source>
</evidence>
<evidence type="ECO:0000256" key="4">
    <source>
        <dbReference type="PROSITE-ProRule" id="PRU00335"/>
    </source>
</evidence>
<comment type="caution">
    <text evidence="6">The sequence shown here is derived from an EMBL/GenBank/DDBJ whole genome shotgun (WGS) entry which is preliminary data.</text>
</comment>
<evidence type="ECO:0000256" key="2">
    <source>
        <dbReference type="ARBA" id="ARBA00023125"/>
    </source>
</evidence>
<gene>
    <name evidence="6" type="ORF">B1P95_02200</name>
</gene>
<dbReference type="Gene3D" id="1.10.10.60">
    <property type="entry name" value="Homeodomain-like"/>
    <property type="match status" value="1"/>
</dbReference>
<evidence type="ECO:0000256" key="3">
    <source>
        <dbReference type="ARBA" id="ARBA00023163"/>
    </source>
</evidence>
<accession>A0A1S8ITD9</accession>
<keyword evidence="1" id="KW-0805">Transcription regulation</keyword>
<feature type="DNA-binding region" description="H-T-H motif" evidence="4">
    <location>
        <begin position="34"/>
        <end position="53"/>
    </location>
</feature>
<organism evidence="6 7">
    <name type="scientific">Enterococcus faecium</name>
    <name type="common">Streptococcus faecium</name>
    <dbReference type="NCBI Taxonomy" id="1352"/>
    <lineage>
        <taxon>Bacteria</taxon>
        <taxon>Bacillati</taxon>
        <taxon>Bacillota</taxon>
        <taxon>Bacilli</taxon>
        <taxon>Lactobacillales</taxon>
        <taxon>Enterococcaceae</taxon>
        <taxon>Enterococcus</taxon>
    </lineage>
</organism>
<reference evidence="6 7" key="1">
    <citation type="submission" date="2017-02" db="EMBL/GenBank/DDBJ databases">
        <title>Clonality and virulence of isolates of VRE in Hematopoietic Stem Cell Transplanted (HSCT) patients.</title>
        <authorList>
            <person name="Marchi A.P."/>
            <person name="Martins R.C."/>
            <person name="Marie S.K."/>
            <person name="Levin A.S."/>
            <person name="Costa S.F."/>
        </authorList>
    </citation>
    <scope>NUCLEOTIDE SEQUENCE [LARGE SCALE GENOMIC DNA]</scope>
    <source>
        <strain evidence="6 7">LIM1759</strain>
    </source>
</reference>
<evidence type="ECO:0000313" key="7">
    <source>
        <dbReference type="Proteomes" id="UP000191171"/>
    </source>
</evidence>
<dbReference type="Pfam" id="PF13305">
    <property type="entry name" value="TetR_C_33"/>
    <property type="match status" value="1"/>
</dbReference>
<feature type="domain" description="HTH tetR-type" evidence="5">
    <location>
        <begin position="11"/>
        <end position="71"/>
    </location>
</feature>
<dbReference type="PROSITE" id="PS50977">
    <property type="entry name" value="HTH_TETR_2"/>
    <property type="match status" value="1"/>
</dbReference>
<dbReference type="InterPro" id="IPR009057">
    <property type="entry name" value="Homeodomain-like_sf"/>
</dbReference>
<proteinExistence type="predicted"/>
<dbReference type="SUPFAM" id="SSF46689">
    <property type="entry name" value="Homeodomain-like"/>
    <property type="match status" value="1"/>
</dbReference>
<evidence type="ECO:0000259" key="5">
    <source>
        <dbReference type="PROSITE" id="PS50977"/>
    </source>
</evidence>
<keyword evidence="3" id="KW-0804">Transcription</keyword>
<sequence>MRGNMEMKKRNLSQEKIIDCFRELAEEMDVQQITFQHLAKRLDIKAPSLYNHFKNIRDVKTALTAKLLQELNDQLRRALVGKSGQEALQIYAETYRSFAFSNQAVYELLISVPHTNEAVLLDGIHETNQIILQIFEAFQLTKEEKVHRSRELRSMIHGYLSLRFLGYFTKEPTIDPEDSYFWMINNFIATLP</sequence>
<protein>
    <submittedName>
        <fullName evidence="6">TetR family transcriptional regulator</fullName>
    </submittedName>
</protein>
<dbReference type="Proteomes" id="UP000191171">
    <property type="component" value="Unassembled WGS sequence"/>
</dbReference>
<dbReference type="SUPFAM" id="SSF48498">
    <property type="entry name" value="Tetracyclin repressor-like, C-terminal domain"/>
    <property type="match status" value="1"/>
</dbReference>
<keyword evidence="2 4" id="KW-0238">DNA-binding</keyword>
<dbReference type="GO" id="GO:0003677">
    <property type="term" value="F:DNA binding"/>
    <property type="evidence" value="ECO:0007669"/>
    <property type="project" value="UniProtKB-UniRule"/>
</dbReference>
<evidence type="ECO:0000313" key="6">
    <source>
        <dbReference type="EMBL" id="OOL83760.1"/>
    </source>
</evidence>
<dbReference type="AlphaFoldDB" id="A0A1S8ITD9"/>
<dbReference type="Gene3D" id="1.10.357.10">
    <property type="entry name" value="Tetracycline Repressor, domain 2"/>
    <property type="match status" value="1"/>
</dbReference>
<dbReference type="InterPro" id="IPR001647">
    <property type="entry name" value="HTH_TetR"/>
</dbReference>
<dbReference type="EMBL" id="MVGJ01000010">
    <property type="protein sequence ID" value="OOL83760.1"/>
    <property type="molecule type" value="Genomic_DNA"/>
</dbReference>
<dbReference type="InterPro" id="IPR036271">
    <property type="entry name" value="Tet_transcr_reg_TetR-rel_C_sf"/>
</dbReference>
<dbReference type="InterPro" id="IPR025996">
    <property type="entry name" value="MT1864/Rv1816-like_C"/>
</dbReference>